<evidence type="ECO:0000256" key="1">
    <source>
        <dbReference type="SAM" id="MobiDB-lite"/>
    </source>
</evidence>
<accession>A0A2P2QF37</accession>
<sequence>MSLLFCRGVGVGGVISTLATATSTEGSGSGSSLVNSVPSEGPSGL</sequence>
<dbReference type="EMBL" id="GGEC01085115">
    <property type="protein sequence ID" value="MBX65599.1"/>
    <property type="molecule type" value="Transcribed_RNA"/>
</dbReference>
<dbReference type="AlphaFoldDB" id="A0A2P2QF37"/>
<reference evidence="2" key="1">
    <citation type="submission" date="2018-02" db="EMBL/GenBank/DDBJ databases">
        <title>Rhizophora mucronata_Transcriptome.</title>
        <authorList>
            <person name="Meera S.P."/>
            <person name="Sreeshan A."/>
            <person name="Augustine A."/>
        </authorList>
    </citation>
    <scope>NUCLEOTIDE SEQUENCE</scope>
    <source>
        <tissue evidence="2">Leaf</tissue>
    </source>
</reference>
<evidence type="ECO:0000313" key="2">
    <source>
        <dbReference type="EMBL" id="MBX65599.1"/>
    </source>
</evidence>
<proteinExistence type="predicted"/>
<protein>
    <submittedName>
        <fullName evidence="2">Putative clathrin assembly protein At2g01600</fullName>
    </submittedName>
</protein>
<feature type="compositionally biased region" description="Low complexity" evidence="1">
    <location>
        <begin position="21"/>
        <end position="32"/>
    </location>
</feature>
<organism evidence="2">
    <name type="scientific">Rhizophora mucronata</name>
    <name type="common">Asiatic mangrove</name>
    <dbReference type="NCBI Taxonomy" id="61149"/>
    <lineage>
        <taxon>Eukaryota</taxon>
        <taxon>Viridiplantae</taxon>
        <taxon>Streptophyta</taxon>
        <taxon>Embryophyta</taxon>
        <taxon>Tracheophyta</taxon>
        <taxon>Spermatophyta</taxon>
        <taxon>Magnoliopsida</taxon>
        <taxon>eudicotyledons</taxon>
        <taxon>Gunneridae</taxon>
        <taxon>Pentapetalae</taxon>
        <taxon>rosids</taxon>
        <taxon>fabids</taxon>
        <taxon>Malpighiales</taxon>
        <taxon>Rhizophoraceae</taxon>
        <taxon>Rhizophora</taxon>
    </lineage>
</organism>
<feature type="region of interest" description="Disordered" evidence="1">
    <location>
        <begin position="21"/>
        <end position="45"/>
    </location>
</feature>
<name>A0A2P2QF37_RHIMU</name>